<dbReference type="Gene3D" id="1.10.150.80">
    <property type="entry name" value="HRDC domain"/>
    <property type="match status" value="1"/>
</dbReference>
<dbReference type="InterPro" id="IPR011545">
    <property type="entry name" value="DEAD/DEAH_box_helicase_dom"/>
</dbReference>
<keyword evidence="9" id="KW-0413">Isomerase</keyword>
<dbReference type="PANTHER" id="PTHR13710:SF105">
    <property type="entry name" value="ATP-DEPENDENT DNA HELICASE Q1"/>
    <property type="match status" value="1"/>
</dbReference>
<dbReference type="NCBIfam" id="TIGR00614">
    <property type="entry name" value="recQ_fam"/>
    <property type="match status" value="1"/>
</dbReference>
<dbReference type="RefSeq" id="WP_332081894.1">
    <property type="nucleotide sequence ID" value="NZ_JAZHYN010000026.1"/>
</dbReference>
<dbReference type="SMART" id="SM00490">
    <property type="entry name" value="HELICc"/>
    <property type="match status" value="1"/>
</dbReference>
<evidence type="ECO:0000256" key="11">
    <source>
        <dbReference type="ARBA" id="ARBA00034808"/>
    </source>
</evidence>
<dbReference type="PROSITE" id="PS51194">
    <property type="entry name" value="HELICASE_CTER"/>
    <property type="match status" value="1"/>
</dbReference>
<evidence type="ECO:0000256" key="6">
    <source>
        <dbReference type="ARBA" id="ARBA00022806"/>
    </source>
</evidence>
<evidence type="ECO:0000256" key="7">
    <source>
        <dbReference type="ARBA" id="ARBA00022840"/>
    </source>
</evidence>
<evidence type="ECO:0000313" key="17">
    <source>
        <dbReference type="Proteomes" id="UP001350748"/>
    </source>
</evidence>
<dbReference type="Gene3D" id="3.40.50.300">
    <property type="entry name" value="P-loop containing nucleotide triphosphate hydrolases"/>
    <property type="match status" value="2"/>
</dbReference>
<dbReference type="SUPFAM" id="SSF52540">
    <property type="entry name" value="P-loop containing nucleoside triphosphate hydrolases"/>
    <property type="match status" value="1"/>
</dbReference>
<dbReference type="EC" id="5.6.2.4" evidence="11"/>
<dbReference type="Pfam" id="PF16124">
    <property type="entry name" value="RecQ_Zn_bind"/>
    <property type="match status" value="1"/>
</dbReference>
<evidence type="ECO:0000256" key="1">
    <source>
        <dbReference type="ARBA" id="ARBA00001946"/>
    </source>
</evidence>
<sequence>MSHAVSARDLLRGKFGFADFLPGQEEVVEALLAGRDAIAVMPTGSGKSLLYQLPAAAGPGLVVVASPLIALMRDQLRGLADKGVPAVALHSMQDDAEAGAALEAVRSGRARLLYAAPERLAQEETQQWLRKSRVKLFAVDEAHCVSHWGHEFRPDYRALGEIARALGAPPTLAVTATAGPRTREDIARTLFSRTPLVFLRSFARPNLSLAFARKRPGLRQIMDFAGRAGESGVVYCNSRNGADRLARELARLGLDALAYHAGLDSGTRAAHQDAFFARDGVVMVATIAFGMGVDKPNVRFIVHADLPTSVEGYYQEIGRAGRDGLPARALTLFSPAELALRWRAPGAALADEAAEGDYARRRAMARLAATSGCRFKRLLGEFGEDSAPCGKCDHCRGGPLAWPGRLGALTLGWRAALGASFAHVARDGPAHEREEGVDAGVAAAPVEAPPPPETQEPALTIEEARLLRALQAERRAIAKRRGIAPRAVAPEAALRRLARERPLSLSDPALGDIEDAAALLRVICAAQ</sequence>
<evidence type="ECO:0000259" key="15">
    <source>
        <dbReference type="PROSITE" id="PS51194"/>
    </source>
</evidence>
<dbReference type="PROSITE" id="PS51192">
    <property type="entry name" value="HELICASE_ATP_BIND_1"/>
    <property type="match status" value="1"/>
</dbReference>
<keyword evidence="5 16" id="KW-0378">Hydrolase</keyword>
<dbReference type="InterPro" id="IPR004589">
    <property type="entry name" value="DNA_helicase_ATP-dep_RecQ"/>
</dbReference>
<dbReference type="EMBL" id="JAZHYN010000026">
    <property type="protein sequence ID" value="MEF3366871.1"/>
    <property type="molecule type" value="Genomic_DNA"/>
</dbReference>
<comment type="cofactor">
    <cofactor evidence="1">
        <name>Mg(2+)</name>
        <dbReference type="ChEBI" id="CHEBI:18420"/>
    </cofactor>
</comment>
<dbReference type="Pfam" id="PF00270">
    <property type="entry name" value="DEAD"/>
    <property type="match status" value="1"/>
</dbReference>
<comment type="caution">
    <text evidence="16">The sequence shown here is derived from an EMBL/GenBank/DDBJ whole genome shotgun (WGS) entry which is preliminary data.</text>
</comment>
<dbReference type="Pfam" id="PF00570">
    <property type="entry name" value="HRDC"/>
    <property type="match status" value="1"/>
</dbReference>
<evidence type="ECO:0000256" key="4">
    <source>
        <dbReference type="ARBA" id="ARBA00022741"/>
    </source>
</evidence>
<dbReference type="GO" id="GO:0016787">
    <property type="term" value="F:hydrolase activity"/>
    <property type="evidence" value="ECO:0007669"/>
    <property type="project" value="UniProtKB-KW"/>
</dbReference>
<protein>
    <recommendedName>
        <fullName evidence="12">ATP-dependent DNA helicase RecQ</fullName>
        <ecNumber evidence="11">5.6.2.4</ecNumber>
    </recommendedName>
    <alternativeName>
        <fullName evidence="13">DNA 3'-5' helicase RecQ</fullName>
    </alternativeName>
</protein>
<organism evidence="16 17">
    <name type="scientific">Methylocystis borbori</name>
    <dbReference type="NCBI Taxonomy" id="3118750"/>
    <lineage>
        <taxon>Bacteria</taxon>
        <taxon>Pseudomonadati</taxon>
        <taxon>Pseudomonadota</taxon>
        <taxon>Alphaproteobacteria</taxon>
        <taxon>Hyphomicrobiales</taxon>
        <taxon>Methylocystaceae</taxon>
        <taxon>Methylocystis</taxon>
    </lineage>
</organism>
<keyword evidence="7" id="KW-0067">ATP-binding</keyword>
<evidence type="ECO:0000256" key="9">
    <source>
        <dbReference type="ARBA" id="ARBA00023235"/>
    </source>
</evidence>
<keyword evidence="3" id="KW-0479">Metal-binding</keyword>
<evidence type="ECO:0000256" key="5">
    <source>
        <dbReference type="ARBA" id="ARBA00022801"/>
    </source>
</evidence>
<evidence type="ECO:0000256" key="12">
    <source>
        <dbReference type="ARBA" id="ARBA00044535"/>
    </source>
</evidence>
<evidence type="ECO:0000256" key="2">
    <source>
        <dbReference type="ARBA" id="ARBA00005446"/>
    </source>
</evidence>
<dbReference type="InterPro" id="IPR014001">
    <property type="entry name" value="Helicase_ATP-bd"/>
</dbReference>
<dbReference type="InterPro" id="IPR032284">
    <property type="entry name" value="RecQ_Zn-bd"/>
</dbReference>
<comment type="catalytic activity">
    <reaction evidence="10">
        <text>Couples ATP hydrolysis with the unwinding of duplex DNA by translocating in the 3'-5' direction.</text>
        <dbReference type="EC" id="5.6.2.4"/>
    </reaction>
</comment>
<dbReference type="GO" id="GO:0003678">
    <property type="term" value="F:DNA helicase activity"/>
    <property type="evidence" value="ECO:0007669"/>
    <property type="project" value="UniProtKB-EC"/>
</dbReference>
<evidence type="ECO:0000256" key="10">
    <source>
        <dbReference type="ARBA" id="ARBA00034617"/>
    </source>
</evidence>
<dbReference type="Pfam" id="PF00271">
    <property type="entry name" value="Helicase_C"/>
    <property type="match status" value="1"/>
</dbReference>
<accession>A0ABU7XHK7</accession>
<reference evidence="16 17" key="1">
    <citation type="submission" date="2024-02" db="EMBL/GenBank/DDBJ databases">
        <authorList>
            <person name="Grouzdev D."/>
        </authorList>
    </citation>
    <scope>NUCLEOTIDE SEQUENCE [LARGE SCALE GENOMIC DNA]</scope>
    <source>
        <strain evidence="16 17">9N</strain>
    </source>
</reference>
<dbReference type="SMART" id="SM00487">
    <property type="entry name" value="DEXDc"/>
    <property type="match status" value="1"/>
</dbReference>
<evidence type="ECO:0000256" key="8">
    <source>
        <dbReference type="ARBA" id="ARBA00023125"/>
    </source>
</evidence>
<dbReference type="InterPro" id="IPR010997">
    <property type="entry name" value="HRDC-like_sf"/>
</dbReference>
<comment type="similarity">
    <text evidence="2">Belongs to the helicase family. RecQ subfamily.</text>
</comment>
<evidence type="ECO:0000259" key="14">
    <source>
        <dbReference type="PROSITE" id="PS51192"/>
    </source>
</evidence>
<gene>
    <name evidence="16" type="ORF">V3H18_10040</name>
</gene>
<keyword evidence="17" id="KW-1185">Reference proteome</keyword>
<dbReference type="InterPro" id="IPR027417">
    <property type="entry name" value="P-loop_NTPase"/>
</dbReference>
<dbReference type="Proteomes" id="UP001350748">
    <property type="component" value="Unassembled WGS sequence"/>
</dbReference>
<keyword evidence="4" id="KW-0547">Nucleotide-binding</keyword>
<proteinExistence type="inferred from homology"/>
<evidence type="ECO:0000313" key="16">
    <source>
        <dbReference type="EMBL" id="MEF3366871.1"/>
    </source>
</evidence>
<evidence type="ECO:0000256" key="3">
    <source>
        <dbReference type="ARBA" id="ARBA00022723"/>
    </source>
</evidence>
<name>A0ABU7XHK7_9HYPH</name>
<dbReference type="CDD" id="cd17920">
    <property type="entry name" value="DEXHc_RecQ"/>
    <property type="match status" value="1"/>
</dbReference>
<dbReference type="InterPro" id="IPR001650">
    <property type="entry name" value="Helicase_C-like"/>
</dbReference>
<feature type="domain" description="Helicase C-terminal" evidence="15">
    <location>
        <begin position="217"/>
        <end position="365"/>
    </location>
</feature>
<dbReference type="SUPFAM" id="SSF47819">
    <property type="entry name" value="HRDC-like"/>
    <property type="match status" value="1"/>
</dbReference>
<keyword evidence="8" id="KW-0238">DNA-binding</keyword>
<feature type="domain" description="Helicase ATP-binding" evidence="14">
    <location>
        <begin position="28"/>
        <end position="196"/>
    </location>
</feature>
<dbReference type="InterPro" id="IPR002121">
    <property type="entry name" value="HRDC_dom"/>
</dbReference>
<dbReference type="PANTHER" id="PTHR13710">
    <property type="entry name" value="DNA HELICASE RECQ FAMILY MEMBER"/>
    <property type="match status" value="1"/>
</dbReference>
<dbReference type="InterPro" id="IPR044876">
    <property type="entry name" value="HRDC_dom_sf"/>
</dbReference>
<evidence type="ECO:0000256" key="13">
    <source>
        <dbReference type="ARBA" id="ARBA00044550"/>
    </source>
</evidence>
<keyword evidence="6 16" id="KW-0347">Helicase</keyword>